<sequence>MAPRWFEKVESKARRLVQAAPQESASAPLPPTPSSTPSRPASQRATRPISQSMPSLPFPPDSETSPLPSLQEQLWNHAYDKLKASEPKLVETKDSGDKMLPNAKEASIKRGIDEGLQAVQAIRGIVDRAVHAAPEAAVAWVGVCLGLEDLHVTDPRKDKKRIQDTKGGLLRGSYCWILEHADFRQFRNDLQRRLLWIKGDPGKGKTMLLNAASVLRGLIYLLIIQQPSLISYVRSKYDITGEKLFQGINVWVSLVEILTDMLNDPTLKDAVLVVDALDECTTDRPQLLNFIIQSSSTSSSRVKWIVSSRNWPDIEERLDNAEQKVRLHLELNKDSISEAVDMYIGYRVDRLAWDKKYDRETRDAVESHLTTNADGTFLWVALVC</sequence>
<dbReference type="AlphaFoldDB" id="A0A9P9FU19"/>
<dbReference type="PROSITE" id="PS50837">
    <property type="entry name" value="NACHT"/>
    <property type="match status" value="1"/>
</dbReference>
<dbReference type="Pfam" id="PF24883">
    <property type="entry name" value="NPHP3_N"/>
    <property type="match status" value="2"/>
</dbReference>
<feature type="region of interest" description="Disordered" evidence="2">
    <location>
        <begin position="1"/>
        <end position="68"/>
    </location>
</feature>
<proteinExistence type="predicted"/>
<organism evidence="4 5">
    <name type="scientific">Dactylonectria macrodidyma</name>
    <dbReference type="NCBI Taxonomy" id="307937"/>
    <lineage>
        <taxon>Eukaryota</taxon>
        <taxon>Fungi</taxon>
        <taxon>Dikarya</taxon>
        <taxon>Ascomycota</taxon>
        <taxon>Pezizomycotina</taxon>
        <taxon>Sordariomycetes</taxon>
        <taxon>Hypocreomycetidae</taxon>
        <taxon>Hypocreales</taxon>
        <taxon>Nectriaceae</taxon>
        <taxon>Dactylonectria</taxon>
    </lineage>
</organism>
<dbReference type="InterPro" id="IPR027417">
    <property type="entry name" value="P-loop_NTPase"/>
</dbReference>
<dbReference type="InterPro" id="IPR007111">
    <property type="entry name" value="NACHT_NTPase"/>
</dbReference>
<name>A0A9P9FU19_9HYPO</name>
<evidence type="ECO:0000256" key="1">
    <source>
        <dbReference type="ARBA" id="ARBA00022737"/>
    </source>
</evidence>
<evidence type="ECO:0000256" key="2">
    <source>
        <dbReference type="SAM" id="MobiDB-lite"/>
    </source>
</evidence>
<gene>
    <name evidence="4" type="ORF">EDB81DRAFT_897322</name>
</gene>
<dbReference type="PANTHER" id="PTHR10039">
    <property type="entry name" value="AMELOGENIN"/>
    <property type="match status" value="1"/>
</dbReference>
<dbReference type="Pfam" id="PF17100">
    <property type="entry name" value="NACHT_N"/>
    <property type="match status" value="1"/>
</dbReference>
<feature type="compositionally biased region" description="Basic and acidic residues" evidence="2">
    <location>
        <begin position="1"/>
        <end position="13"/>
    </location>
</feature>
<feature type="domain" description="NACHT" evidence="3">
    <location>
        <begin position="193"/>
        <end position="384"/>
    </location>
</feature>
<comment type="caution">
    <text evidence="4">The sequence shown here is derived from an EMBL/GenBank/DDBJ whole genome shotgun (WGS) entry which is preliminary data.</text>
</comment>
<evidence type="ECO:0000313" key="4">
    <source>
        <dbReference type="EMBL" id="KAH7176212.1"/>
    </source>
</evidence>
<feature type="compositionally biased region" description="Polar residues" evidence="2">
    <location>
        <begin position="43"/>
        <end position="54"/>
    </location>
</feature>
<evidence type="ECO:0000259" key="3">
    <source>
        <dbReference type="PROSITE" id="PS50837"/>
    </source>
</evidence>
<accession>A0A9P9FU19</accession>
<evidence type="ECO:0000313" key="5">
    <source>
        <dbReference type="Proteomes" id="UP000738349"/>
    </source>
</evidence>
<dbReference type="OrthoDB" id="538223at2759"/>
<dbReference type="Gene3D" id="3.40.50.300">
    <property type="entry name" value="P-loop containing nucleotide triphosphate hydrolases"/>
    <property type="match status" value="1"/>
</dbReference>
<reference evidence="4" key="1">
    <citation type="journal article" date="2021" name="Nat. Commun.">
        <title>Genetic determinants of endophytism in the Arabidopsis root mycobiome.</title>
        <authorList>
            <person name="Mesny F."/>
            <person name="Miyauchi S."/>
            <person name="Thiergart T."/>
            <person name="Pickel B."/>
            <person name="Atanasova L."/>
            <person name="Karlsson M."/>
            <person name="Huettel B."/>
            <person name="Barry K.W."/>
            <person name="Haridas S."/>
            <person name="Chen C."/>
            <person name="Bauer D."/>
            <person name="Andreopoulos W."/>
            <person name="Pangilinan J."/>
            <person name="LaButti K."/>
            <person name="Riley R."/>
            <person name="Lipzen A."/>
            <person name="Clum A."/>
            <person name="Drula E."/>
            <person name="Henrissat B."/>
            <person name="Kohler A."/>
            <person name="Grigoriev I.V."/>
            <person name="Martin F.M."/>
            <person name="Hacquard S."/>
        </authorList>
    </citation>
    <scope>NUCLEOTIDE SEQUENCE</scope>
    <source>
        <strain evidence="4">MPI-CAGE-AT-0147</strain>
    </source>
</reference>
<dbReference type="EMBL" id="JAGMUV010000001">
    <property type="protein sequence ID" value="KAH7176212.1"/>
    <property type="molecule type" value="Genomic_DNA"/>
</dbReference>
<keyword evidence="1" id="KW-0677">Repeat</keyword>
<dbReference type="SUPFAM" id="SSF52540">
    <property type="entry name" value="P-loop containing nucleoside triphosphate hydrolases"/>
    <property type="match status" value="1"/>
</dbReference>
<dbReference type="InterPro" id="IPR056884">
    <property type="entry name" value="NPHP3-like_N"/>
</dbReference>
<dbReference type="Proteomes" id="UP000738349">
    <property type="component" value="Unassembled WGS sequence"/>
</dbReference>
<protein>
    <recommendedName>
        <fullName evidence="3">NACHT domain-containing protein</fullName>
    </recommendedName>
</protein>
<keyword evidence="5" id="KW-1185">Reference proteome</keyword>
<dbReference type="InterPro" id="IPR031359">
    <property type="entry name" value="NACHT_N"/>
</dbReference>